<evidence type="ECO:0000313" key="3">
    <source>
        <dbReference type="EMBL" id="RAW12536.1"/>
    </source>
</evidence>
<dbReference type="RefSeq" id="WP_112258992.1">
    <property type="nucleotide sequence ID" value="NZ_QMIG01000015.1"/>
</dbReference>
<sequence>MSAVQPAHVVLLGATGFVGSAVLRHLAAQPLRVRAVSRRPAAVPDGAVADIEVCPLELTEPGAVADVVADADVVVHTVAHIAGSSTWRIDDGDRAAERVNVGLVHDLVEAARRRRGRDRQRIVFAGATSQVGAHDREVIDGTEPDRPSDEYSRQKLAAERALLAADAEGVLHGVSVRLPAMYGYGPDSTARDKGVVSTMVRRALDGEPLTMWHDGTVRRDLLYVEDAAAGLVAATHYVPHLSGRRWLLGTGRGEALGDVFRTIAETVARQTGKPPVKVVPVPPPDYAEPGDFRSITIDSSAFRGVTGWRPMVPLVEGLCRTVEFCVRGGEAAL</sequence>
<dbReference type="InterPro" id="IPR036291">
    <property type="entry name" value="NAD(P)-bd_dom_sf"/>
</dbReference>
<feature type="region of interest" description="Disordered" evidence="1">
    <location>
        <begin position="134"/>
        <end position="153"/>
    </location>
</feature>
<protein>
    <submittedName>
        <fullName evidence="3">NAD-dependent epimerase/dehydratase</fullName>
    </submittedName>
</protein>
<keyword evidence="4" id="KW-1185">Reference proteome</keyword>
<accession>A0A329QJY6</accession>
<proteinExistence type="predicted"/>
<comment type="caution">
    <text evidence="3">The sequence shown here is derived from an EMBL/GenBank/DDBJ whole genome shotgun (WGS) entry which is preliminary data.</text>
</comment>
<reference evidence="3 4" key="1">
    <citation type="submission" date="2018-06" db="EMBL/GenBank/DDBJ databases">
        <title>Phytoactinopolyspora halophila sp. nov., a novel halophilic actinomycete isolated from a saline soil in China.</title>
        <authorList>
            <person name="Tang S.-K."/>
        </authorList>
    </citation>
    <scope>NUCLEOTIDE SEQUENCE [LARGE SCALE GENOMIC DNA]</scope>
    <source>
        <strain evidence="3 4">YIM 96934</strain>
    </source>
</reference>
<dbReference type="AlphaFoldDB" id="A0A329QJY6"/>
<gene>
    <name evidence="3" type="ORF">DPM12_14160</name>
</gene>
<dbReference type="InterPro" id="IPR001509">
    <property type="entry name" value="Epimerase_deHydtase"/>
</dbReference>
<organism evidence="3 4">
    <name type="scientific">Phytoactinopolyspora halophila</name>
    <dbReference type="NCBI Taxonomy" id="1981511"/>
    <lineage>
        <taxon>Bacteria</taxon>
        <taxon>Bacillati</taxon>
        <taxon>Actinomycetota</taxon>
        <taxon>Actinomycetes</taxon>
        <taxon>Jiangellales</taxon>
        <taxon>Jiangellaceae</taxon>
        <taxon>Phytoactinopolyspora</taxon>
    </lineage>
</organism>
<name>A0A329QJY6_9ACTN</name>
<evidence type="ECO:0000259" key="2">
    <source>
        <dbReference type="Pfam" id="PF01370"/>
    </source>
</evidence>
<evidence type="ECO:0000313" key="4">
    <source>
        <dbReference type="Proteomes" id="UP000250462"/>
    </source>
</evidence>
<dbReference type="Gene3D" id="3.40.50.720">
    <property type="entry name" value="NAD(P)-binding Rossmann-like Domain"/>
    <property type="match status" value="1"/>
</dbReference>
<dbReference type="SUPFAM" id="SSF51735">
    <property type="entry name" value="NAD(P)-binding Rossmann-fold domains"/>
    <property type="match status" value="1"/>
</dbReference>
<dbReference type="OrthoDB" id="3288614at2"/>
<dbReference type="EMBL" id="QMIG01000015">
    <property type="protein sequence ID" value="RAW12536.1"/>
    <property type="molecule type" value="Genomic_DNA"/>
</dbReference>
<dbReference type="InterPro" id="IPR050177">
    <property type="entry name" value="Lipid_A_modif_metabolic_enz"/>
</dbReference>
<dbReference type="Pfam" id="PF01370">
    <property type="entry name" value="Epimerase"/>
    <property type="match status" value="1"/>
</dbReference>
<evidence type="ECO:0000256" key="1">
    <source>
        <dbReference type="SAM" id="MobiDB-lite"/>
    </source>
</evidence>
<feature type="domain" description="NAD-dependent epimerase/dehydratase" evidence="2">
    <location>
        <begin position="9"/>
        <end position="236"/>
    </location>
</feature>
<dbReference type="Proteomes" id="UP000250462">
    <property type="component" value="Unassembled WGS sequence"/>
</dbReference>
<dbReference type="PANTHER" id="PTHR43245">
    <property type="entry name" value="BIFUNCTIONAL POLYMYXIN RESISTANCE PROTEIN ARNA"/>
    <property type="match status" value="1"/>
</dbReference>